<proteinExistence type="predicted"/>
<evidence type="ECO:0000313" key="3">
    <source>
        <dbReference type="Proteomes" id="UP001218218"/>
    </source>
</evidence>
<keyword evidence="3" id="KW-1185">Reference proteome</keyword>
<accession>A0AAD6ZFL9</accession>
<sequence>MQLPDSLRLFPGYLYPEPRLRPILYSGYDSHSGSSPSKPLINTYYVLLHLANTPDLRNRRRDSRQFSNIVPIVAPGQLTYDNVSGIISSPQDLRSRAQPRFEESRPLRPNAPTMWSRPPLAQDARGAALRPQQFSFSPTGSHYPGPAYPQLMDFREYDRQSGGSSM</sequence>
<feature type="region of interest" description="Disordered" evidence="1">
    <location>
        <begin position="89"/>
        <end position="166"/>
    </location>
</feature>
<reference evidence="2" key="1">
    <citation type="submission" date="2023-03" db="EMBL/GenBank/DDBJ databases">
        <title>Massive genome expansion in bonnet fungi (Mycena s.s.) driven by repeated elements and novel gene families across ecological guilds.</title>
        <authorList>
            <consortium name="Lawrence Berkeley National Laboratory"/>
            <person name="Harder C.B."/>
            <person name="Miyauchi S."/>
            <person name="Viragh M."/>
            <person name="Kuo A."/>
            <person name="Thoen E."/>
            <person name="Andreopoulos B."/>
            <person name="Lu D."/>
            <person name="Skrede I."/>
            <person name="Drula E."/>
            <person name="Henrissat B."/>
            <person name="Morin E."/>
            <person name="Kohler A."/>
            <person name="Barry K."/>
            <person name="LaButti K."/>
            <person name="Morin E."/>
            <person name="Salamov A."/>
            <person name="Lipzen A."/>
            <person name="Mereny Z."/>
            <person name="Hegedus B."/>
            <person name="Baldrian P."/>
            <person name="Stursova M."/>
            <person name="Weitz H."/>
            <person name="Taylor A."/>
            <person name="Grigoriev I.V."/>
            <person name="Nagy L.G."/>
            <person name="Martin F."/>
            <person name="Kauserud H."/>
        </authorList>
    </citation>
    <scope>NUCLEOTIDE SEQUENCE</scope>
    <source>
        <strain evidence="2">CBHHK002</strain>
    </source>
</reference>
<evidence type="ECO:0000256" key="1">
    <source>
        <dbReference type="SAM" id="MobiDB-lite"/>
    </source>
</evidence>
<name>A0AAD6ZFL9_9AGAR</name>
<comment type="caution">
    <text evidence="2">The sequence shown here is derived from an EMBL/GenBank/DDBJ whole genome shotgun (WGS) entry which is preliminary data.</text>
</comment>
<dbReference type="EMBL" id="JARIHO010000055">
    <property type="protein sequence ID" value="KAJ7319053.1"/>
    <property type="molecule type" value="Genomic_DNA"/>
</dbReference>
<evidence type="ECO:0000313" key="2">
    <source>
        <dbReference type="EMBL" id="KAJ7319053.1"/>
    </source>
</evidence>
<dbReference type="Proteomes" id="UP001218218">
    <property type="component" value="Unassembled WGS sequence"/>
</dbReference>
<protein>
    <submittedName>
        <fullName evidence="2">Uncharacterized protein</fullName>
    </submittedName>
</protein>
<organism evidence="2 3">
    <name type="scientific">Mycena albidolilacea</name>
    <dbReference type="NCBI Taxonomy" id="1033008"/>
    <lineage>
        <taxon>Eukaryota</taxon>
        <taxon>Fungi</taxon>
        <taxon>Dikarya</taxon>
        <taxon>Basidiomycota</taxon>
        <taxon>Agaricomycotina</taxon>
        <taxon>Agaricomycetes</taxon>
        <taxon>Agaricomycetidae</taxon>
        <taxon>Agaricales</taxon>
        <taxon>Marasmiineae</taxon>
        <taxon>Mycenaceae</taxon>
        <taxon>Mycena</taxon>
    </lineage>
</organism>
<dbReference type="AlphaFoldDB" id="A0AAD6ZFL9"/>
<gene>
    <name evidence="2" type="ORF">DFH08DRAFT_819486</name>
</gene>
<feature type="compositionally biased region" description="Basic and acidic residues" evidence="1">
    <location>
        <begin position="93"/>
        <end position="106"/>
    </location>
</feature>